<name>A0A0F7ZQI2_9HYPO</name>
<evidence type="ECO:0000313" key="1">
    <source>
        <dbReference type="EMBL" id="KJZ77295.1"/>
    </source>
</evidence>
<accession>A0A0F7ZQI2</accession>
<evidence type="ECO:0000313" key="2">
    <source>
        <dbReference type="Proteomes" id="UP000054481"/>
    </source>
</evidence>
<keyword evidence="2" id="KW-1185">Reference proteome</keyword>
<organism evidence="1 2">
    <name type="scientific">Hirsutella minnesotensis 3608</name>
    <dbReference type="NCBI Taxonomy" id="1043627"/>
    <lineage>
        <taxon>Eukaryota</taxon>
        <taxon>Fungi</taxon>
        <taxon>Dikarya</taxon>
        <taxon>Ascomycota</taxon>
        <taxon>Pezizomycotina</taxon>
        <taxon>Sordariomycetes</taxon>
        <taxon>Hypocreomycetidae</taxon>
        <taxon>Hypocreales</taxon>
        <taxon>Ophiocordycipitaceae</taxon>
        <taxon>Hirsutella</taxon>
    </lineage>
</organism>
<dbReference type="Proteomes" id="UP000054481">
    <property type="component" value="Unassembled WGS sequence"/>
</dbReference>
<dbReference type="OrthoDB" id="4924398at2759"/>
<protein>
    <submittedName>
        <fullName evidence="1">Uncharacterized protein</fullName>
    </submittedName>
</protein>
<dbReference type="EMBL" id="KQ030508">
    <property type="protein sequence ID" value="KJZ77295.1"/>
    <property type="molecule type" value="Genomic_DNA"/>
</dbReference>
<dbReference type="AlphaFoldDB" id="A0A0F7ZQI2"/>
<gene>
    <name evidence="1" type="ORF">HIM_03616</name>
</gene>
<proteinExistence type="predicted"/>
<reference evidence="1 2" key="1">
    <citation type="journal article" date="2014" name="Genome Biol. Evol.">
        <title>Comparative genomics and transcriptomics analyses reveal divergent lifestyle features of nematode endoparasitic fungus Hirsutella minnesotensis.</title>
        <authorList>
            <person name="Lai Y."/>
            <person name="Liu K."/>
            <person name="Zhang X."/>
            <person name="Zhang X."/>
            <person name="Li K."/>
            <person name="Wang N."/>
            <person name="Shu C."/>
            <person name="Wu Y."/>
            <person name="Wang C."/>
            <person name="Bushley K.E."/>
            <person name="Xiang M."/>
            <person name="Liu X."/>
        </authorList>
    </citation>
    <scope>NUCLEOTIDE SEQUENCE [LARGE SCALE GENOMIC DNA]</scope>
    <source>
        <strain evidence="1 2">3608</strain>
    </source>
</reference>
<sequence length="229" mass="26238">MFCVKRFLLRPNRAWDKQESTIRALFGLEPSPLSYSRRFFLPCSYFFLRRECKYSRGEDENRVPLAALVSRARIDFLRKSKFGLVDNWPLVRRRKNRAGHSLAELKLKSITPTMPLHEPYLVALLIALAQHQWRNLGQETALQAVGVLSKVLFVSDDQDYIYVYSANIPASLIEMFHHPDVAPAASSPLPIQIMSIPLRPIETLHARLLAILLSTTDPNKVDKMANLVR</sequence>